<evidence type="ECO:0000259" key="5">
    <source>
        <dbReference type="Pfam" id="PF22606"/>
    </source>
</evidence>
<evidence type="ECO:0000313" key="6">
    <source>
        <dbReference type="EMBL" id="CAK7921693.1"/>
    </source>
</evidence>
<dbReference type="SUPFAM" id="SSF52540">
    <property type="entry name" value="P-loop containing nucleoside triphosphate hydrolases"/>
    <property type="match status" value="1"/>
</dbReference>
<dbReference type="InterPro" id="IPR049945">
    <property type="entry name" value="AAA_22"/>
</dbReference>
<accession>A0ABP0EL40</accession>
<dbReference type="PANTHER" id="PTHR10763:SF26">
    <property type="entry name" value="CELL DIVISION CONTROL PROTEIN 6 HOMOLOG"/>
    <property type="match status" value="1"/>
</dbReference>
<dbReference type="GO" id="GO:0051301">
    <property type="term" value="P:cell division"/>
    <property type="evidence" value="ECO:0007669"/>
    <property type="project" value="UniProtKB-KW"/>
</dbReference>
<dbReference type="InterPro" id="IPR050311">
    <property type="entry name" value="ORC1/CDC6"/>
</dbReference>
<feature type="domain" description="ORC1/DEAH AAA+ ATPase" evidence="4">
    <location>
        <begin position="116"/>
        <end position="234"/>
    </location>
</feature>
<feature type="domain" description="Cdc6/ORC1-like ATPase lid" evidence="5">
    <location>
        <begin position="317"/>
        <end position="353"/>
    </location>
</feature>
<comment type="similarity">
    <text evidence="1 3">Belongs to the CDC6/cdc18 family.</text>
</comment>
<sequence>MVVVRKRGQDESLSPRTRKQARTFFASPPVTPDKTRIKDLTNILTNNNFGVKNLAFNTPPTSPTKPKNTSIYSQAKALFQRSSSQEGSGTFLVGREEEAAQLNKFLCDNIISGASNSLYISGPPGTGKTAQCNLSFKHLGQQYGNQIKIVRINCMAVFKPENIFHEIYCLLDTSKLSMSYGKKKTSKDLLEYLTTKQENPGPKTVILLLDELDYLITKDQQVLFQLFNFVSVQLETKLIIVSISNALDLTDKFLPRLKSNNLSPEALQFLPYSSEQIKKICIEKLKSLNKIEEENGDDDDKENNYGTVKPVNGNSIPIIHPAAIQLCCKKSASVTGDLRKAFDICYKGIEMVENGLRKTETIEKINSYNITNAPKVLISHIAKVCASSFGENVSTRLTNLNLLQKAILCSLVNLQTMRSGDTFTVNQFYDHYSCNSTEQTDRLLGKLKKVEFLEVVGALESVSVIALSSTIQHQETSGKHIRASVSYMDVSKAVTDIGVLQRILNKT</sequence>
<gene>
    <name evidence="6" type="primary">CDC6</name>
    <name evidence="6" type="ORF">CAAN4_H17260</name>
</gene>
<keyword evidence="7" id="KW-1185">Reference proteome</keyword>
<name>A0ABP0EL40_9ASCO</name>
<keyword evidence="6" id="KW-0132">Cell division</keyword>
<reference evidence="6 7" key="1">
    <citation type="submission" date="2024-01" db="EMBL/GenBank/DDBJ databases">
        <authorList>
            <consortium name="Genoscope - CEA"/>
            <person name="William W."/>
        </authorList>
    </citation>
    <scope>NUCLEOTIDE SEQUENCE [LARGE SCALE GENOMIC DNA]</scope>
    <source>
        <strain evidence="6 7">29B2s-10</strain>
    </source>
</reference>
<keyword evidence="6" id="KW-0131">Cell cycle</keyword>
<dbReference type="PANTHER" id="PTHR10763">
    <property type="entry name" value="CELL DIVISION CONTROL PROTEIN 6-RELATED"/>
    <property type="match status" value="1"/>
</dbReference>
<dbReference type="Gene3D" id="1.10.8.60">
    <property type="match status" value="1"/>
</dbReference>
<dbReference type="InterPro" id="IPR016314">
    <property type="entry name" value="Cdc6/18"/>
</dbReference>
<dbReference type="Proteomes" id="UP001497600">
    <property type="component" value="Chromosome H"/>
</dbReference>
<dbReference type="InterPro" id="IPR054425">
    <property type="entry name" value="Cdc6_ORC1-like_ATPase_lid"/>
</dbReference>
<evidence type="ECO:0000256" key="1">
    <source>
        <dbReference type="ARBA" id="ARBA00006184"/>
    </source>
</evidence>
<dbReference type="EMBL" id="OZ004260">
    <property type="protein sequence ID" value="CAK7921693.1"/>
    <property type="molecule type" value="Genomic_DNA"/>
</dbReference>
<dbReference type="CDD" id="cd00009">
    <property type="entry name" value="AAA"/>
    <property type="match status" value="1"/>
</dbReference>
<evidence type="ECO:0000256" key="2">
    <source>
        <dbReference type="ARBA" id="ARBA00022705"/>
    </source>
</evidence>
<dbReference type="InterPro" id="IPR027417">
    <property type="entry name" value="P-loop_NTPase"/>
</dbReference>
<dbReference type="PIRSF" id="PIRSF001767">
    <property type="entry name" value="Cdc6"/>
    <property type="match status" value="1"/>
</dbReference>
<keyword evidence="2" id="KW-0235">DNA replication</keyword>
<protein>
    <recommendedName>
        <fullName evidence="3">Cell division control protein</fullName>
    </recommendedName>
</protein>
<dbReference type="Pfam" id="PF13401">
    <property type="entry name" value="AAA_22"/>
    <property type="match status" value="1"/>
</dbReference>
<proteinExistence type="inferred from homology"/>
<dbReference type="Gene3D" id="3.40.50.300">
    <property type="entry name" value="P-loop containing nucleotide triphosphate hydrolases"/>
    <property type="match status" value="1"/>
</dbReference>
<evidence type="ECO:0000256" key="3">
    <source>
        <dbReference type="PIRNR" id="PIRNR001767"/>
    </source>
</evidence>
<evidence type="ECO:0000259" key="4">
    <source>
        <dbReference type="Pfam" id="PF13401"/>
    </source>
</evidence>
<organism evidence="6 7">
    <name type="scientific">[Candida] anglica</name>
    <dbReference type="NCBI Taxonomy" id="148631"/>
    <lineage>
        <taxon>Eukaryota</taxon>
        <taxon>Fungi</taxon>
        <taxon>Dikarya</taxon>
        <taxon>Ascomycota</taxon>
        <taxon>Saccharomycotina</taxon>
        <taxon>Pichiomycetes</taxon>
        <taxon>Debaryomycetaceae</taxon>
        <taxon>Kurtzmaniella</taxon>
    </lineage>
</organism>
<evidence type="ECO:0000313" key="7">
    <source>
        <dbReference type="Proteomes" id="UP001497600"/>
    </source>
</evidence>
<dbReference type="Pfam" id="PF22606">
    <property type="entry name" value="Cdc6-ORC-like_ATPase_lid"/>
    <property type="match status" value="1"/>
</dbReference>